<dbReference type="EC" id="2.7.4.10" evidence="7"/>
<feature type="domain" description="Adenylate kinase active site lid" evidence="8">
    <location>
        <begin position="123"/>
        <end position="158"/>
    </location>
</feature>
<dbReference type="Proteomes" id="UP001152885">
    <property type="component" value="Unassembled WGS sequence"/>
</dbReference>
<feature type="binding site" evidence="7">
    <location>
        <position position="123"/>
    </location>
    <ligand>
        <name>GTP</name>
        <dbReference type="ChEBI" id="CHEBI:37565"/>
    </ligand>
</feature>
<keyword evidence="3 7" id="KW-0547">Nucleotide-binding</keyword>
<dbReference type="PROSITE" id="PS00113">
    <property type="entry name" value="ADENYLATE_KINASE"/>
    <property type="match status" value="1"/>
</dbReference>
<comment type="subcellular location">
    <subcellularLocation>
        <location evidence="1 7">Mitochondrion matrix</location>
    </subcellularLocation>
</comment>
<feature type="binding site" evidence="7">
    <location>
        <position position="167"/>
    </location>
    <ligand>
        <name>AMP</name>
        <dbReference type="ChEBI" id="CHEBI:456215"/>
    </ligand>
</feature>
<proteinExistence type="inferred from homology"/>
<keyword evidence="5 7" id="KW-0496">Mitochondrion</keyword>
<dbReference type="GO" id="GO:0005524">
    <property type="term" value="F:ATP binding"/>
    <property type="evidence" value="ECO:0007669"/>
    <property type="project" value="InterPro"/>
</dbReference>
<dbReference type="Pfam" id="PF00406">
    <property type="entry name" value="ADK"/>
    <property type="match status" value="1"/>
</dbReference>
<dbReference type="InterPro" id="IPR000850">
    <property type="entry name" value="Adenylat/UMP-CMP_kin"/>
</dbReference>
<dbReference type="NCBIfam" id="TIGR01351">
    <property type="entry name" value="adk"/>
    <property type="match status" value="1"/>
</dbReference>
<dbReference type="GO" id="GO:0046899">
    <property type="term" value="F:nucleoside triphosphate adenylate kinase activity"/>
    <property type="evidence" value="ECO:0007669"/>
    <property type="project" value="UniProtKB-UniRule"/>
</dbReference>
<dbReference type="AlphaFoldDB" id="A0A9W4U194"/>
<feature type="binding site" evidence="7">
    <location>
        <position position="156"/>
    </location>
    <ligand>
        <name>AMP</name>
        <dbReference type="ChEBI" id="CHEBI:456215"/>
    </ligand>
</feature>
<dbReference type="PRINTS" id="PR00094">
    <property type="entry name" value="ADENYLTKNASE"/>
</dbReference>
<feature type="binding site" evidence="7">
    <location>
        <position position="196"/>
    </location>
    <ligand>
        <name>GTP</name>
        <dbReference type="ChEBI" id="CHEBI:37565"/>
    </ligand>
</feature>
<evidence type="ECO:0000256" key="5">
    <source>
        <dbReference type="ARBA" id="ARBA00023128"/>
    </source>
</evidence>
<dbReference type="GO" id="GO:0006172">
    <property type="term" value="P:ADP biosynthetic process"/>
    <property type="evidence" value="ECO:0007669"/>
    <property type="project" value="UniProtKB-UniRule"/>
</dbReference>
<dbReference type="FunFam" id="3.40.50.300:FF:000106">
    <property type="entry name" value="Adenylate kinase mitochondrial"/>
    <property type="match status" value="1"/>
</dbReference>
<dbReference type="OrthoDB" id="439792at2759"/>
<dbReference type="GO" id="GO:0005759">
    <property type="term" value="C:mitochondrial matrix"/>
    <property type="evidence" value="ECO:0007669"/>
    <property type="project" value="UniProtKB-SubCell"/>
</dbReference>
<feature type="binding site" evidence="7">
    <location>
        <begin position="59"/>
        <end position="61"/>
    </location>
    <ligand>
        <name>AMP</name>
        <dbReference type="ChEBI" id="CHEBI:456215"/>
    </ligand>
</feature>
<evidence type="ECO:0000313" key="9">
    <source>
        <dbReference type="EMBL" id="CAI5760127.1"/>
    </source>
</evidence>
<comment type="caution">
    <text evidence="9">The sequence shown here is derived from an EMBL/GenBank/DDBJ whole genome shotgun (WGS) entry which is preliminary data.</text>
</comment>
<organism evidence="9 10">
    <name type="scientific">Candida verbasci</name>
    <dbReference type="NCBI Taxonomy" id="1227364"/>
    <lineage>
        <taxon>Eukaryota</taxon>
        <taxon>Fungi</taxon>
        <taxon>Dikarya</taxon>
        <taxon>Ascomycota</taxon>
        <taxon>Saccharomycotina</taxon>
        <taxon>Pichiomycetes</taxon>
        <taxon>Debaryomycetaceae</taxon>
        <taxon>Candida/Lodderomyces clade</taxon>
        <taxon>Candida</taxon>
    </lineage>
</organism>
<gene>
    <name evidence="7" type="primary">ADK2</name>
    <name evidence="9" type="ORF">CANVERA_P4637</name>
</gene>
<comment type="similarity">
    <text evidence="7">Belongs to the adenylate kinase family. AK3 subfamily.</text>
</comment>
<feature type="region of interest" description="LID" evidence="7">
    <location>
        <begin position="122"/>
        <end position="159"/>
    </location>
</feature>
<comment type="function">
    <text evidence="7">Involved in maintaining the homeostasis of cellular nucleotides by catalyzing the interconversion of nucleoside phosphates. Has GTP:AMP phosphotransferase and ITP:AMP phosphotransferase activities.</text>
</comment>
<dbReference type="EMBL" id="CANTUO010000006">
    <property type="protein sequence ID" value="CAI5760127.1"/>
    <property type="molecule type" value="Genomic_DNA"/>
</dbReference>
<evidence type="ECO:0000256" key="4">
    <source>
        <dbReference type="ARBA" id="ARBA00022777"/>
    </source>
</evidence>
<dbReference type="InterPro" id="IPR028586">
    <property type="entry name" value="AK3/Ak4_mitochondrial"/>
</dbReference>
<dbReference type="InterPro" id="IPR006259">
    <property type="entry name" value="Adenyl_kin_sub"/>
</dbReference>
<dbReference type="InterPro" id="IPR027417">
    <property type="entry name" value="P-loop_NTPase"/>
</dbReference>
<evidence type="ECO:0000256" key="7">
    <source>
        <dbReference type="HAMAP-Rule" id="MF_03169"/>
    </source>
</evidence>
<comment type="catalytic activity">
    <reaction evidence="7">
        <text>a ribonucleoside 5'-triphosphate + AMP = a ribonucleoside 5'-diphosphate + ADP</text>
        <dbReference type="Rhea" id="RHEA:13749"/>
        <dbReference type="ChEBI" id="CHEBI:57930"/>
        <dbReference type="ChEBI" id="CHEBI:61557"/>
        <dbReference type="ChEBI" id="CHEBI:456215"/>
        <dbReference type="ChEBI" id="CHEBI:456216"/>
        <dbReference type="EC" id="2.7.4.10"/>
    </reaction>
</comment>
<feature type="binding site" evidence="7">
    <location>
        <position position="38"/>
    </location>
    <ligand>
        <name>AMP</name>
        <dbReference type="ChEBI" id="CHEBI:456215"/>
    </ligand>
</feature>
<name>A0A9W4U194_9ASCO</name>
<dbReference type="GO" id="GO:0046041">
    <property type="term" value="P:ITP metabolic process"/>
    <property type="evidence" value="ECO:0007669"/>
    <property type="project" value="UniProtKB-UniRule"/>
</dbReference>
<dbReference type="GO" id="GO:0046033">
    <property type="term" value="P:AMP metabolic process"/>
    <property type="evidence" value="ECO:0007669"/>
    <property type="project" value="UniProtKB-UniRule"/>
</dbReference>
<evidence type="ECO:0000256" key="3">
    <source>
        <dbReference type="ARBA" id="ARBA00022741"/>
    </source>
</evidence>
<keyword evidence="6 7" id="KW-0342">GTP-binding</keyword>
<keyword evidence="4 7" id="KW-0418">Kinase</keyword>
<reference evidence="9" key="1">
    <citation type="submission" date="2022-12" db="EMBL/GenBank/DDBJ databases">
        <authorList>
            <person name="Brejova B."/>
        </authorList>
    </citation>
    <scope>NUCLEOTIDE SEQUENCE</scope>
</reference>
<dbReference type="CDD" id="cd01428">
    <property type="entry name" value="ADK"/>
    <property type="match status" value="1"/>
</dbReference>
<feature type="binding site" evidence="7">
    <location>
        <begin position="132"/>
        <end position="133"/>
    </location>
    <ligand>
        <name>GTP</name>
        <dbReference type="ChEBI" id="CHEBI:37565"/>
    </ligand>
</feature>
<comment type="subunit">
    <text evidence="7">Monomer.</text>
</comment>
<dbReference type="GO" id="GO:0004017">
    <property type="term" value="F:AMP kinase activity"/>
    <property type="evidence" value="ECO:0007669"/>
    <property type="project" value="InterPro"/>
</dbReference>
<evidence type="ECO:0000256" key="2">
    <source>
        <dbReference type="ARBA" id="ARBA00022679"/>
    </source>
</evidence>
<feature type="binding site" evidence="7">
    <location>
        <position position="33"/>
    </location>
    <ligand>
        <name>AMP</name>
        <dbReference type="ChEBI" id="CHEBI:456215"/>
    </ligand>
</feature>
<feature type="region of interest" description="NMPbind" evidence="7">
    <location>
        <begin position="32"/>
        <end position="61"/>
    </location>
</feature>
<protein>
    <recommendedName>
        <fullName evidence="7">GTP:AMP phosphotransferase, mitochondrial</fullName>
        <ecNumber evidence="7">2.7.4.10</ecNumber>
    </recommendedName>
    <alternativeName>
        <fullName evidence="7">Adenylate kinase 3</fullName>
        <shortName evidence="7">AK 3</shortName>
    </alternativeName>
</protein>
<feature type="binding site" evidence="7">
    <location>
        <begin position="12"/>
        <end position="17"/>
    </location>
    <ligand>
        <name>GTP</name>
        <dbReference type="ChEBI" id="CHEBI:37565"/>
    </ligand>
</feature>
<evidence type="ECO:0000259" key="8">
    <source>
        <dbReference type="Pfam" id="PF05191"/>
    </source>
</evidence>
<dbReference type="InterPro" id="IPR033690">
    <property type="entry name" value="Adenylat_kinase_CS"/>
</dbReference>
<keyword evidence="10" id="KW-1185">Reference proteome</keyword>
<comment type="domain">
    <text evidence="7">Consists of three domains, a large central CORE domain and two small peripheral domains, NMPbind and LID, which undergo movements during catalysis. The LID domain closes over the site of phosphoryl transfer upon GTP binding. Assembling and dissambling the active center during each catalytic cycle provides an effective means to prevent GTP hydrolysis.</text>
</comment>
<dbReference type="SUPFAM" id="SSF52540">
    <property type="entry name" value="P-loop containing nucleoside triphosphate hydrolases"/>
    <property type="match status" value="1"/>
</dbReference>
<dbReference type="PANTHER" id="PTHR23359">
    <property type="entry name" value="NUCLEOTIDE KINASE"/>
    <property type="match status" value="1"/>
</dbReference>
<evidence type="ECO:0000256" key="6">
    <source>
        <dbReference type="ARBA" id="ARBA00023134"/>
    </source>
</evidence>
<evidence type="ECO:0000256" key="1">
    <source>
        <dbReference type="ARBA" id="ARBA00004305"/>
    </source>
</evidence>
<accession>A0A9W4U194</accession>
<dbReference type="GO" id="GO:0046039">
    <property type="term" value="P:GTP metabolic process"/>
    <property type="evidence" value="ECO:0007669"/>
    <property type="project" value="UniProtKB-UniRule"/>
</dbReference>
<keyword evidence="2 7" id="KW-0808">Transferase</keyword>
<dbReference type="HAMAP" id="MF_03169">
    <property type="entry name" value="Adenylate_kinase_AK3"/>
    <property type="match status" value="1"/>
</dbReference>
<dbReference type="GO" id="GO:0005525">
    <property type="term" value="F:GTP binding"/>
    <property type="evidence" value="ECO:0007669"/>
    <property type="project" value="UniProtKB-KW"/>
</dbReference>
<dbReference type="InterPro" id="IPR007862">
    <property type="entry name" value="Adenylate_kinase_lid-dom"/>
</dbReference>
<dbReference type="HAMAP" id="MF_00235">
    <property type="entry name" value="Adenylate_kinase_Adk"/>
    <property type="match status" value="1"/>
</dbReference>
<dbReference type="Gene3D" id="3.40.50.300">
    <property type="entry name" value="P-loop containing nucleotide triphosphate hydrolases"/>
    <property type="match status" value="1"/>
</dbReference>
<feature type="binding site" evidence="7">
    <location>
        <position position="93"/>
    </location>
    <ligand>
        <name>AMP</name>
        <dbReference type="ChEBI" id="CHEBI:456215"/>
    </ligand>
</feature>
<sequence>MSIRSLFLGAPGSGKGTISSRLLKRFPIGYLSSGDIIRSQISQQTSIGKQAQDYVQNGSLVPDNLMVSLILKELESKSWSNWLLDGFPRTINQAKELNKETNLNLVIELDVPQNIILDRINARWVHLKSGRIYNLDYNAPKIPFKDDITGEPLTKRDDDKPEIFEKRLKKYNEEIKPLKDYYDKQGILYTISGNTSDIIYPKLESLIIEKFKL</sequence>
<evidence type="ECO:0000313" key="10">
    <source>
        <dbReference type="Proteomes" id="UP001152885"/>
    </source>
</evidence>
<feature type="binding site" evidence="7">
    <location>
        <begin position="86"/>
        <end position="89"/>
    </location>
    <ligand>
        <name>AMP</name>
        <dbReference type="ChEBI" id="CHEBI:456215"/>
    </ligand>
</feature>
<dbReference type="Pfam" id="PF05191">
    <property type="entry name" value="ADK_lid"/>
    <property type="match status" value="1"/>
</dbReference>